<dbReference type="CDD" id="cd07997">
    <property type="entry name" value="WGR_PARP"/>
    <property type="match status" value="1"/>
</dbReference>
<sequence>MEASVSCLPPIAWACAIGQAQLVHKLRATAADVNAVDSEGRTPLMIALLANKDTAVAALCGDDSITMKKDTRNKTTKSKRTRLVLGSLNSRKRKASDSEGEITEREGCSSGLNEESKLESNGDLEPTEKFSKRIRICNKELDLMKCDRNDRNIMHYMVEPLQWENVRLLERLHKEAPSKIKQLLQQRNKDGDTPFDIAINTKQRKMIATMKRILSGSTSSKKNIVLNGCYSHHMPFRVMVLDLPDVSDLICKHNIDEDSKLFLKFWQAENEVINVTSASKPSALSGYRDTAELVYCTTTHQYMTAVLNKTELSYGRFGFHNFYRIELMKRRDVDLWILFTNWGRIGQGRGEYQITPFNNFDAAVKEFKSLWRSKTGRDWEPFDQFQVVPKKYRLVKNTKRINNMREISVPWTEITEKNLVRKTIQDISNPQKLKNYAREVNCSIICPLGHITESAIIKANSVLDECEANTKKLEKILLKEGSNDADILEVQYLKSPY</sequence>
<feature type="region of interest" description="Disordered" evidence="4">
    <location>
        <begin position="87"/>
        <end position="125"/>
    </location>
</feature>
<dbReference type="GO" id="GO:1990404">
    <property type="term" value="F:NAD+-protein mono-ADP-ribosyltransferase activity"/>
    <property type="evidence" value="ECO:0007669"/>
    <property type="project" value="TreeGrafter"/>
</dbReference>
<dbReference type="PROSITE" id="PS51977">
    <property type="entry name" value="WGR"/>
    <property type="match status" value="1"/>
</dbReference>
<evidence type="ECO:0000256" key="3">
    <source>
        <dbReference type="ARBA" id="ARBA00023027"/>
    </source>
</evidence>
<dbReference type="GO" id="GO:0003950">
    <property type="term" value="F:NAD+ poly-ADP-ribosyltransferase activity"/>
    <property type="evidence" value="ECO:0007669"/>
    <property type="project" value="TreeGrafter"/>
</dbReference>
<dbReference type="InterPro" id="IPR036930">
    <property type="entry name" value="WGR_dom_sf"/>
</dbReference>
<proteinExistence type="predicted"/>
<dbReference type="SUPFAM" id="SSF48403">
    <property type="entry name" value="Ankyrin repeat"/>
    <property type="match status" value="1"/>
</dbReference>
<evidence type="ECO:0000256" key="1">
    <source>
        <dbReference type="ARBA" id="ARBA00022676"/>
    </source>
</evidence>
<evidence type="ECO:0000256" key="2">
    <source>
        <dbReference type="ARBA" id="ARBA00022679"/>
    </source>
</evidence>
<reference evidence="7" key="2">
    <citation type="journal article" date="2016" name="Sci. Rep.">
        <title>Dictyocaulus viviparus genome, variome and transcriptome elucidate lungworm biology and support future intervention.</title>
        <authorList>
            <person name="McNulty S.N."/>
            <person name="Strube C."/>
            <person name="Rosa B.A."/>
            <person name="Martin J.C."/>
            <person name="Tyagi R."/>
            <person name="Choi Y.J."/>
            <person name="Wang Q."/>
            <person name="Hallsworth Pepin K."/>
            <person name="Zhang X."/>
            <person name="Ozersky P."/>
            <person name="Wilson R.K."/>
            <person name="Sternberg P.W."/>
            <person name="Gasser R.B."/>
            <person name="Mitreva M."/>
        </authorList>
    </citation>
    <scope>NUCLEOTIDE SEQUENCE [LARGE SCALE GENOMIC DNA]</scope>
    <source>
        <strain evidence="7">HannoverDv2000</strain>
    </source>
</reference>
<dbReference type="InterPro" id="IPR036770">
    <property type="entry name" value="Ankyrin_rpt-contain_sf"/>
</dbReference>
<dbReference type="GO" id="GO:0070212">
    <property type="term" value="P:protein poly-ADP-ribosylation"/>
    <property type="evidence" value="ECO:0007669"/>
    <property type="project" value="TreeGrafter"/>
</dbReference>
<keyword evidence="3" id="KW-0520">NAD</keyword>
<dbReference type="PANTHER" id="PTHR10459">
    <property type="entry name" value="DNA LIGASE"/>
    <property type="match status" value="1"/>
</dbReference>
<evidence type="ECO:0000313" key="6">
    <source>
        <dbReference type="EMBL" id="KJH50624.1"/>
    </source>
</evidence>
<keyword evidence="2" id="KW-0808">Transferase</keyword>
<dbReference type="Gene3D" id="2.20.140.10">
    <property type="entry name" value="WGR domain"/>
    <property type="match status" value="1"/>
</dbReference>
<dbReference type="Gene3D" id="1.25.40.20">
    <property type="entry name" value="Ankyrin repeat-containing domain"/>
    <property type="match status" value="1"/>
</dbReference>
<dbReference type="AlphaFoldDB" id="A0A0D8Y3M2"/>
<feature type="domain" description="WGR" evidence="5">
    <location>
        <begin position="298"/>
        <end position="392"/>
    </location>
</feature>
<dbReference type="InterPro" id="IPR008893">
    <property type="entry name" value="WGR_domain"/>
</dbReference>
<dbReference type="Proteomes" id="UP000053766">
    <property type="component" value="Unassembled WGS sequence"/>
</dbReference>
<keyword evidence="7" id="KW-1185">Reference proteome</keyword>
<name>A0A0D8Y3M2_DICVI</name>
<evidence type="ECO:0000313" key="7">
    <source>
        <dbReference type="Proteomes" id="UP000053766"/>
    </source>
</evidence>
<evidence type="ECO:0000259" key="5">
    <source>
        <dbReference type="PROSITE" id="PS51977"/>
    </source>
</evidence>
<reference evidence="6 7" key="1">
    <citation type="submission" date="2013-11" db="EMBL/GenBank/DDBJ databases">
        <title>Draft genome of the bovine lungworm Dictyocaulus viviparus.</title>
        <authorList>
            <person name="Mitreva M."/>
        </authorList>
    </citation>
    <scope>NUCLEOTIDE SEQUENCE [LARGE SCALE GENOMIC DNA]</scope>
    <source>
        <strain evidence="6 7">HannoverDv2000</strain>
    </source>
</reference>
<protein>
    <submittedName>
        <fullName evidence="6">WGR domain protein</fullName>
    </submittedName>
</protein>
<dbReference type="STRING" id="29172.A0A0D8Y3M2"/>
<dbReference type="SMART" id="SM00773">
    <property type="entry name" value="WGR"/>
    <property type="match status" value="1"/>
</dbReference>
<organism evidence="6 7">
    <name type="scientific">Dictyocaulus viviparus</name>
    <name type="common">Bovine lungworm</name>
    <dbReference type="NCBI Taxonomy" id="29172"/>
    <lineage>
        <taxon>Eukaryota</taxon>
        <taxon>Metazoa</taxon>
        <taxon>Ecdysozoa</taxon>
        <taxon>Nematoda</taxon>
        <taxon>Chromadorea</taxon>
        <taxon>Rhabditida</taxon>
        <taxon>Rhabditina</taxon>
        <taxon>Rhabditomorpha</taxon>
        <taxon>Strongyloidea</taxon>
        <taxon>Metastrongylidae</taxon>
        <taxon>Dictyocaulus</taxon>
    </lineage>
</organism>
<gene>
    <name evidence="6" type="ORF">DICVIV_03216</name>
</gene>
<dbReference type="GO" id="GO:0006302">
    <property type="term" value="P:double-strand break repair"/>
    <property type="evidence" value="ECO:0007669"/>
    <property type="project" value="TreeGrafter"/>
</dbReference>
<accession>A0A0D8Y3M2</accession>
<dbReference type="EMBL" id="KN716201">
    <property type="protein sequence ID" value="KJH50624.1"/>
    <property type="molecule type" value="Genomic_DNA"/>
</dbReference>
<dbReference type="SUPFAM" id="SSF142921">
    <property type="entry name" value="WGR domain-like"/>
    <property type="match status" value="1"/>
</dbReference>
<dbReference type="GO" id="GO:0005730">
    <property type="term" value="C:nucleolus"/>
    <property type="evidence" value="ECO:0007669"/>
    <property type="project" value="TreeGrafter"/>
</dbReference>
<feature type="compositionally biased region" description="Basic and acidic residues" evidence="4">
    <location>
        <begin position="114"/>
        <end position="125"/>
    </location>
</feature>
<dbReference type="PANTHER" id="PTHR10459:SF117">
    <property type="entry name" value="POLY [ADP-RIBOSE] POLYMERASE TANKYRASE"/>
    <property type="match status" value="1"/>
</dbReference>
<keyword evidence="1" id="KW-0328">Glycosyltransferase</keyword>
<evidence type="ECO:0000256" key="4">
    <source>
        <dbReference type="SAM" id="MobiDB-lite"/>
    </source>
</evidence>
<dbReference type="OrthoDB" id="5833044at2759"/>
<dbReference type="Pfam" id="PF05406">
    <property type="entry name" value="WGR"/>
    <property type="match status" value="1"/>
</dbReference>
<dbReference type="InterPro" id="IPR050800">
    <property type="entry name" value="ARTD/PARP"/>
</dbReference>